<reference evidence="1" key="1">
    <citation type="journal article" date="2021" name="PeerJ">
        <title>Extensive microbial diversity within the chicken gut microbiome revealed by metagenomics and culture.</title>
        <authorList>
            <person name="Gilroy R."/>
            <person name="Ravi A."/>
            <person name="Getino M."/>
            <person name="Pursley I."/>
            <person name="Horton D.L."/>
            <person name="Alikhan N.F."/>
            <person name="Baker D."/>
            <person name="Gharbi K."/>
            <person name="Hall N."/>
            <person name="Watson M."/>
            <person name="Adriaenssens E.M."/>
            <person name="Foster-Nyarko E."/>
            <person name="Jarju S."/>
            <person name="Secka A."/>
            <person name="Antonio M."/>
            <person name="Oren A."/>
            <person name="Chaudhuri R.R."/>
            <person name="La Ragione R."/>
            <person name="Hildebrand F."/>
            <person name="Pallen M.J."/>
        </authorList>
    </citation>
    <scope>NUCLEOTIDE SEQUENCE</scope>
    <source>
        <strain evidence="1">ChiSjej2B20-17149</strain>
    </source>
</reference>
<gene>
    <name evidence="1" type="ORF">K8W20_22390</name>
</gene>
<organism evidence="1 2">
    <name type="scientific">Pseudomonas lactis</name>
    <dbReference type="NCBI Taxonomy" id="1615674"/>
    <lineage>
        <taxon>Bacteria</taxon>
        <taxon>Pseudomonadati</taxon>
        <taxon>Pseudomonadota</taxon>
        <taxon>Gammaproteobacteria</taxon>
        <taxon>Pseudomonadales</taxon>
        <taxon>Pseudomonadaceae</taxon>
        <taxon>Pseudomonas</taxon>
    </lineage>
</organism>
<reference evidence="1" key="2">
    <citation type="submission" date="2021-09" db="EMBL/GenBank/DDBJ databases">
        <authorList>
            <person name="Gilroy R."/>
        </authorList>
    </citation>
    <scope>NUCLEOTIDE SEQUENCE</scope>
    <source>
        <strain evidence="1">ChiSjej2B20-17149</strain>
    </source>
</reference>
<dbReference type="EMBL" id="DYTS01000390">
    <property type="protein sequence ID" value="HJH21439.1"/>
    <property type="molecule type" value="Genomic_DNA"/>
</dbReference>
<protein>
    <submittedName>
        <fullName evidence="1">Uncharacterized protein</fullName>
    </submittedName>
</protein>
<comment type="caution">
    <text evidence="1">The sequence shown here is derived from an EMBL/GenBank/DDBJ whole genome shotgun (WGS) entry which is preliminary data.</text>
</comment>
<proteinExistence type="predicted"/>
<dbReference type="Proteomes" id="UP000752172">
    <property type="component" value="Unassembled WGS sequence"/>
</dbReference>
<evidence type="ECO:0000313" key="2">
    <source>
        <dbReference type="Proteomes" id="UP000752172"/>
    </source>
</evidence>
<dbReference type="AlphaFoldDB" id="A0A921NMF1"/>
<accession>A0A921NMF1</accession>
<evidence type="ECO:0000313" key="1">
    <source>
        <dbReference type="EMBL" id="HJH21439.1"/>
    </source>
</evidence>
<dbReference type="RefSeq" id="WP_278918154.1">
    <property type="nucleotide sequence ID" value="NZ_DYTS01000390.1"/>
</dbReference>
<sequence length="67" mass="7770">MACFDVHERREDGGVGRLLDVIDRVPERRKSGLFIEFDGEMFQVLTGIRNFITVTTERWARKSGRKA</sequence>
<name>A0A921NMF1_9PSED</name>